<dbReference type="EMBL" id="PNFZ01000003">
    <property type="protein sequence ID" value="PMB98179.1"/>
    <property type="molecule type" value="Genomic_DNA"/>
</dbReference>
<feature type="transmembrane region" description="Helical" evidence="10">
    <location>
        <begin position="37"/>
        <end position="64"/>
    </location>
</feature>
<keyword evidence="12" id="KW-1185">Reference proteome</keyword>
<evidence type="ECO:0000256" key="1">
    <source>
        <dbReference type="ARBA" id="ARBA00004651"/>
    </source>
</evidence>
<feature type="binding site" evidence="10">
    <location>
        <position position="90"/>
    </location>
    <ligand>
        <name>Na(+)</name>
        <dbReference type="ChEBI" id="CHEBI:29101"/>
        <note>structural</note>
    </ligand>
</feature>
<evidence type="ECO:0000256" key="8">
    <source>
        <dbReference type="ARBA" id="ARBA00035585"/>
    </source>
</evidence>
<keyword evidence="10" id="KW-0479">Metal-binding</keyword>
<dbReference type="GO" id="GO:0005886">
    <property type="term" value="C:plasma membrane"/>
    <property type="evidence" value="ECO:0007669"/>
    <property type="project" value="UniProtKB-SubCell"/>
</dbReference>
<evidence type="ECO:0000256" key="3">
    <source>
        <dbReference type="ARBA" id="ARBA00022692"/>
    </source>
</evidence>
<keyword evidence="6 10" id="KW-0407">Ion channel</keyword>
<dbReference type="RefSeq" id="WP_102161975.1">
    <property type="nucleotide sequence ID" value="NZ_PNFZ01000003.1"/>
</dbReference>
<evidence type="ECO:0000256" key="2">
    <source>
        <dbReference type="ARBA" id="ARBA00022475"/>
    </source>
</evidence>
<dbReference type="HAMAP" id="MF_00454">
    <property type="entry name" value="FluC"/>
    <property type="match status" value="1"/>
</dbReference>
<protein>
    <recommendedName>
        <fullName evidence="10">Fluoride-specific ion channel FluC</fullName>
    </recommendedName>
</protein>
<keyword evidence="10" id="KW-0915">Sodium</keyword>
<dbReference type="AlphaFoldDB" id="A0A2N6PHN1"/>
<evidence type="ECO:0000256" key="5">
    <source>
        <dbReference type="ARBA" id="ARBA00023136"/>
    </source>
</evidence>
<keyword evidence="10" id="KW-0813">Transport</keyword>
<keyword evidence="3 10" id="KW-0812">Transmembrane</keyword>
<dbReference type="Proteomes" id="UP000235703">
    <property type="component" value="Unassembled WGS sequence"/>
</dbReference>
<feature type="binding site" evidence="10">
    <location>
        <position position="87"/>
    </location>
    <ligand>
        <name>Na(+)</name>
        <dbReference type="ChEBI" id="CHEBI:29101"/>
        <note>structural</note>
    </ligand>
</feature>
<dbReference type="Pfam" id="PF02537">
    <property type="entry name" value="CRCB"/>
    <property type="match status" value="1"/>
</dbReference>
<evidence type="ECO:0000256" key="7">
    <source>
        <dbReference type="ARBA" id="ARBA00035120"/>
    </source>
</evidence>
<dbReference type="OrthoDB" id="4408652at2"/>
<keyword evidence="2 10" id="KW-1003">Cell membrane</keyword>
<comment type="similarity">
    <text evidence="7 10">Belongs to the fluoride channel Fluc/FEX (TC 1.A.43) family.</text>
</comment>
<evidence type="ECO:0000256" key="6">
    <source>
        <dbReference type="ARBA" id="ARBA00023303"/>
    </source>
</evidence>
<reference evidence="11 12" key="1">
    <citation type="submission" date="2017-09" db="EMBL/GenBank/DDBJ databases">
        <title>Bacterial strain isolated from the female urinary microbiota.</title>
        <authorList>
            <person name="Thomas-White K."/>
            <person name="Kumar N."/>
            <person name="Forster S."/>
            <person name="Putonti C."/>
            <person name="Lawley T."/>
            <person name="Wolfe A.J."/>
        </authorList>
    </citation>
    <scope>NUCLEOTIDE SEQUENCE [LARGE SCALE GENOMIC DNA]</scope>
    <source>
        <strain evidence="11 12">UMB0680</strain>
    </source>
</reference>
<feature type="transmembrane region" description="Helical" evidence="10">
    <location>
        <begin position="127"/>
        <end position="150"/>
    </location>
</feature>
<keyword evidence="5 10" id="KW-0472">Membrane</keyword>
<gene>
    <name evidence="10" type="primary">fluC</name>
    <name evidence="10" type="synonym">crcB</name>
    <name evidence="11" type="ORF">CJ198_07365</name>
</gene>
<organism evidence="11 12">
    <name type="scientific">Brevibacterium luteolum</name>
    <dbReference type="NCBI Taxonomy" id="199591"/>
    <lineage>
        <taxon>Bacteria</taxon>
        <taxon>Bacillati</taxon>
        <taxon>Actinomycetota</taxon>
        <taxon>Actinomycetes</taxon>
        <taxon>Micrococcales</taxon>
        <taxon>Brevibacteriaceae</taxon>
        <taxon>Brevibacterium</taxon>
    </lineage>
</organism>
<accession>A0A2N6PHN1</accession>
<evidence type="ECO:0000313" key="11">
    <source>
        <dbReference type="EMBL" id="PMB98179.1"/>
    </source>
</evidence>
<evidence type="ECO:0000313" key="12">
    <source>
        <dbReference type="Proteomes" id="UP000235703"/>
    </source>
</evidence>
<comment type="caution">
    <text evidence="11">The sequence shown here is derived from an EMBL/GenBank/DDBJ whole genome shotgun (WGS) entry which is preliminary data.</text>
</comment>
<proteinExistence type="inferred from homology"/>
<comment type="catalytic activity">
    <reaction evidence="8">
        <text>fluoride(in) = fluoride(out)</text>
        <dbReference type="Rhea" id="RHEA:76159"/>
        <dbReference type="ChEBI" id="CHEBI:17051"/>
    </reaction>
    <physiologicalReaction direction="left-to-right" evidence="8">
        <dbReference type="Rhea" id="RHEA:76160"/>
    </physiologicalReaction>
</comment>
<dbReference type="GO" id="GO:0140114">
    <property type="term" value="P:cellular detoxification of fluoride"/>
    <property type="evidence" value="ECO:0007669"/>
    <property type="project" value="UniProtKB-UniRule"/>
</dbReference>
<evidence type="ECO:0000256" key="4">
    <source>
        <dbReference type="ARBA" id="ARBA00022989"/>
    </source>
</evidence>
<dbReference type="GO" id="GO:0046872">
    <property type="term" value="F:metal ion binding"/>
    <property type="evidence" value="ECO:0007669"/>
    <property type="project" value="UniProtKB-KW"/>
</dbReference>
<dbReference type="GO" id="GO:0062054">
    <property type="term" value="F:fluoride channel activity"/>
    <property type="evidence" value="ECO:0007669"/>
    <property type="project" value="UniProtKB-UniRule"/>
</dbReference>
<comment type="subcellular location">
    <subcellularLocation>
        <location evidence="1 10">Cell membrane</location>
        <topology evidence="1 10">Multi-pass membrane protein</topology>
    </subcellularLocation>
</comment>
<evidence type="ECO:0000256" key="10">
    <source>
        <dbReference type="HAMAP-Rule" id="MF_00454"/>
    </source>
</evidence>
<feature type="transmembrane region" description="Helical" evidence="10">
    <location>
        <begin position="85"/>
        <end position="107"/>
    </location>
</feature>
<keyword evidence="4 10" id="KW-1133">Transmembrane helix</keyword>
<dbReference type="InterPro" id="IPR003691">
    <property type="entry name" value="FluC"/>
</dbReference>
<comment type="function">
    <text evidence="9 10">Fluoride-specific ion channel. Important for reducing fluoride concentration in the cell, thus reducing its toxicity.</text>
</comment>
<evidence type="ECO:0000256" key="9">
    <source>
        <dbReference type="ARBA" id="ARBA00049940"/>
    </source>
</evidence>
<sequence length="163" mass="16635">MRTGRASELSPLLLAAVFAGTAAGSLARWGLGLAIPAGYGMLAVLIVNLVGSFCLGLLLEALAWRQDRMPADWLRLAQRGLGTGLLGGFTTYSALTVDAAAPFAAALARPAALTGQATGHGVETGMLLWAAGSVIITLIGGVIAAALGIAAARRWTRPRGEVR</sequence>
<name>A0A2N6PHN1_9MICO</name>
<comment type="activity regulation">
    <text evidence="10">Na(+) is not transported, but it plays an essential structural role and its presence is essential for fluoride channel function.</text>
</comment>
<keyword evidence="10" id="KW-0406">Ion transport</keyword>